<evidence type="ECO:0000259" key="3">
    <source>
        <dbReference type="Pfam" id="PF00582"/>
    </source>
</evidence>
<dbReference type="RefSeq" id="WP_073107677.1">
    <property type="nucleotide sequence ID" value="NZ_FQXE01000015.1"/>
</dbReference>
<evidence type="ECO:0000313" key="4">
    <source>
        <dbReference type="EMBL" id="SHI24122.1"/>
    </source>
</evidence>
<dbReference type="AlphaFoldDB" id="A0A1M5ZIT0"/>
<dbReference type="PRINTS" id="PR01438">
    <property type="entry name" value="UNVRSLSTRESS"/>
</dbReference>
<evidence type="ECO:0000256" key="1">
    <source>
        <dbReference type="ARBA" id="ARBA00008791"/>
    </source>
</evidence>
<feature type="domain" description="UspA" evidence="3">
    <location>
        <begin position="1"/>
        <end position="145"/>
    </location>
</feature>
<accession>A0A1M5ZIT0</accession>
<protein>
    <recommendedName>
        <fullName evidence="2">Universal stress protein</fullName>
    </recommendedName>
</protein>
<dbReference type="EMBL" id="FQXE01000015">
    <property type="protein sequence ID" value="SHI24122.1"/>
    <property type="molecule type" value="Genomic_DNA"/>
</dbReference>
<comment type="similarity">
    <text evidence="1 2">Belongs to the universal stress protein A family.</text>
</comment>
<dbReference type="PANTHER" id="PTHR46268:SF15">
    <property type="entry name" value="UNIVERSAL STRESS PROTEIN HP_0031"/>
    <property type="match status" value="1"/>
</dbReference>
<sequence>MYKHILLPTDGSSASEAAVQACFQLARQLGAKVTGLHVLPEFHVFTYKTEMLEDTRAQFVKDSEEHARKILSPVERLAQETGVICSTMHVVSDDPYEAIIQVAQDSQCDLIVMASHGRKGVKGLLLGSETQKVLTHSRIPVLVYRE</sequence>
<organism evidence="4 5">
    <name type="scientific">Pollutimonas bauzanensis</name>
    <dbReference type="NCBI Taxonomy" id="658167"/>
    <lineage>
        <taxon>Bacteria</taxon>
        <taxon>Pseudomonadati</taxon>
        <taxon>Pseudomonadota</taxon>
        <taxon>Betaproteobacteria</taxon>
        <taxon>Burkholderiales</taxon>
        <taxon>Alcaligenaceae</taxon>
        <taxon>Pollutimonas</taxon>
    </lineage>
</organism>
<dbReference type="InterPro" id="IPR006016">
    <property type="entry name" value="UspA"/>
</dbReference>
<comment type="subcellular location">
    <subcellularLocation>
        <location evidence="2">Cytoplasm</location>
    </subcellularLocation>
</comment>
<evidence type="ECO:0000256" key="2">
    <source>
        <dbReference type="PIRNR" id="PIRNR006276"/>
    </source>
</evidence>
<dbReference type="OrthoDB" id="8547832at2"/>
<dbReference type="InterPro" id="IPR014729">
    <property type="entry name" value="Rossmann-like_a/b/a_fold"/>
</dbReference>
<dbReference type="Pfam" id="PF00582">
    <property type="entry name" value="Usp"/>
    <property type="match status" value="1"/>
</dbReference>
<gene>
    <name evidence="4" type="ORF">SAMN04488135_11547</name>
</gene>
<proteinExistence type="inferred from homology"/>
<dbReference type="PIRSF" id="PIRSF006276">
    <property type="entry name" value="UspA"/>
    <property type="match status" value="1"/>
</dbReference>
<dbReference type="PANTHER" id="PTHR46268">
    <property type="entry name" value="STRESS RESPONSE PROTEIN NHAX"/>
    <property type="match status" value="1"/>
</dbReference>
<dbReference type="CDD" id="cd00293">
    <property type="entry name" value="USP-like"/>
    <property type="match status" value="1"/>
</dbReference>
<reference evidence="4 5" key="1">
    <citation type="submission" date="2016-11" db="EMBL/GenBank/DDBJ databases">
        <authorList>
            <person name="Jaros S."/>
            <person name="Januszkiewicz K."/>
            <person name="Wedrychowicz H."/>
        </authorList>
    </citation>
    <scope>NUCLEOTIDE SEQUENCE [LARGE SCALE GENOMIC DNA]</scope>
    <source>
        <strain evidence="4 5">CGMCC 1.10190</strain>
    </source>
</reference>
<dbReference type="STRING" id="658167.SAMN04488135_11547"/>
<dbReference type="InterPro" id="IPR006015">
    <property type="entry name" value="Universal_stress_UspA"/>
</dbReference>
<keyword evidence="5" id="KW-1185">Reference proteome</keyword>
<dbReference type="Gene3D" id="3.40.50.620">
    <property type="entry name" value="HUPs"/>
    <property type="match status" value="1"/>
</dbReference>
<dbReference type="SUPFAM" id="SSF52402">
    <property type="entry name" value="Adenine nucleotide alpha hydrolases-like"/>
    <property type="match status" value="1"/>
</dbReference>
<name>A0A1M5ZIT0_9BURK</name>
<keyword evidence="2" id="KW-0963">Cytoplasm</keyword>
<evidence type="ECO:0000313" key="5">
    <source>
        <dbReference type="Proteomes" id="UP000184226"/>
    </source>
</evidence>
<dbReference type="GO" id="GO:0005737">
    <property type="term" value="C:cytoplasm"/>
    <property type="evidence" value="ECO:0007669"/>
    <property type="project" value="UniProtKB-SubCell"/>
</dbReference>
<dbReference type="Proteomes" id="UP000184226">
    <property type="component" value="Unassembled WGS sequence"/>
</dbReference>